<dbReference type="SMART" id="SM00525">
    <property type="entry name" value="FES"/>
    <property type="match status" value="1"/>
</dbReference>
<proteinExistence type="predicted"/>
<dbReference type="GO" id="GO:0006281">
    <property type="term" value="P:DNA repair"/>
    <property type="evidence" value="ECO:0007669"/>
    <property type="project" value="InterPro"/>
</dbReference>
<feature type="region of interest" description="Disordered" evidence="3">
    <location>
        <begin position="1211"/>
        <end position="1245"/>
    </location>
</feature>
<feature type="compositionally biased region" description="Basic residues" evidence="3">
    <location>
        <begin position="943"/>
        <end position="953"/>
    </location>
</feature>
<reference evidence="6 7" key="1">
    <citation type="submission" date="2023-10" db="EMBL/GenBank/DDBJ databases">
        <authorList>
            <person name="Maclean D."/>
            <person name="Macfadyen A."/>
        </authorList>
    </citation>
    <scope>NUCLEOTIDE SEQUENCE [LARGE SCALE GENOMIC DNA]</scope>
</reference>
<evidence type="ECO:0000313" key="7">
    <source>
        <dbReference type="Proteomes" id="UP001314263"/>
    </source>
</evidence>
<dbReference type="PANTHER" id="PTHR46213">
    <property type="entry name" value="TRANSCRIPTIONAL ACTIVATOR DEMETER"/>
    <property type="match status" value="1"/>
</dbReference>
<dbReference type="Pfam" id="PF00226">
    <property type="entry name" value="DnaJ"/>
    <property type="match status" value="1"/>
</dbReference>
<feature type="region of interest" description="Disordered" evidence="3">
    <location>
        <begin position="1475"/>
        <end position="1504"/>
    </location>
</feature>
<name>A0AAV1HYX6_9CHLO</name>
<feature type="compositionally biased region" description="Polar residues" evidence="3">
    <location>
        <begin position="1408"/>
        <end position="1426"/>
    </location>
</feature>
<feature type="compositionally biased region" description="Low complexity" evidence="3">
    <location>
        <begin position="505"/>
        <end position="518"/>
    </location>
</feature>
<keyword evidence="7" id="KW-1185">Reference proteome</keyword>
<feature type="compositionally biased region" description="Low complexity" evidence="3">
    <location>
        <begin position="1475"/>
        <end position="1484"/>
    </location>
</feature>
<evidence type="ECO:0000256" key="2">
    <source>
        <dbReference type="ARBA" id="ARBA00023004"/>
    </source>
</evidence>
<feature type="region of interest" description="Disordered" evidence="3">
    <location>
        <begin position="43"/>
        <end position="66"/>
    </location>
</feature>
<feature type="compositionally biased region" description="Polar residues" evidence="3">
    <location>
        <begin position="2418"/>
        <end position="2442"/>
    </location>
</feature>
<evidence type="ECO:0008006" key="8">
    <source>
        <dbReference type="Google" id="ProtNLM"/>
    </source>
</evidence>
<feature type="region of interest" description="Disordered" evidence="3">
    <location>
        <begin position="2265"/>
        <end position="2300"/>
    </location>
</feature>
<evidence type="ECO:0000313" key="6">
    <source>
        <dbReference type="EMBL" id="CAK0764480.1"/>
    </source>
</evidence>
<dbReference type="InterPro" id="IPR023170">
    <property type="entry name" value="HhH_base_excis_C"/>
</dbReference>
<feature type="compositionally biased region" description="Polar residues" evidence="3">
    <location>
        <begin position="601"/>
        <end position="617"/>
    </location>
</feature>
<feature type="compositionally biased region" description="Low complexity" evidence="3">
    <location>
        <begin position="1591"/>
        <end position="1616"/>
    </location>
</feature>
<feature type="compositionally biased region" description="Polar residues" evidence="3">
    <location>
        <begin position="2168"/>
        <end position="2180"/>
    </location>
</feature>
<keyword evidence="2" id="KW-0408">Iron</keyword>
<dbReference type="GO" id="GO:0035514">
    <property type="term" value="F:DNA demethylase activity"/>
    <property type="evidence" value="ECO:0007669"/>
    <property type="project" value="InterPro"/>
</dbReference>
<feature type="domain" description="Demeter RRM-fold" evidence="5">
    <location>
        <begin position="2829"/>
        <end position="2923"/>
    </location>
</feature>
<feature type="region of interest" description="Disordered" evidence="3">
    <location>
        <begin position="1542"/>
        <end position="1618"/>
    </location>
</feature>
<evidence type="ECO:0000259" key="4">
    <source>
        <dbReference type="Pfam" id="PF00226"/>
    </source>
</evidence>
<dbReference type="Proteomes" id="UP001314263">
    <property type="component" value="Unassembled WGS sequence"/>
</dbReference>
<dbReference type="Gene3D" id="1.10.1670.10">
    <property type="entry name" value="Helix-hairpin-Helix base-excision DNA repair enzymes (C-terminal)"/>
    <property type="match status" value="1"/>
</dbReference>
<feature type="region of interest" description="Disordered" evidence="3">
    <location>
        <begin position="2967"/>
        <end position="2998"/>
    </location>
</feature>
<feature type="domain" description="J" evidence="4">
    <location>
        <begin position="2552"/>
        <end position="2594"/>
    </location>
</feature>
<feature type="region of interest" description="Disordered" evidence="3">
    <location>
        <begin position="1438"/>
        <end position="1457"/>
    </location>
</feature>
<feature type="region of interest" description="Disordered" evidence="3">
    <location>
        <begin position="2412"/>
        <end position="2476"/>
    </location>
</feature>
<gene>
    <name evidence="6" type="ORF">CVIRNUC_003162</name>
</gene>
<dbReference type="GO" id="GO:0046872">
    <property type="term" value="F:metal ion binding"/>
    <property type="evidence" value="ECO:0007669"/>
    <property type="project" value="UniProtKB-KW"/>
</dbReference>
<dbReference type="PANTHER" id="PTHR46213:SF13">
    <property type="entry name" value="DEMETER-LIKE PROTEIN 2-RELATED"/>
    <property type="match status" value="1"/>
</dbReference>
<feature type="region of interest" description="Disordered" evidence="3">
    <location>
        <begin position="1887"/>
        <end position="1912"/>
    </location>
</feature>
<evidence type="ECO:0000256" key="3">
    <source>
        <dbReference type="SAM" id="MobiDB-lite"/>
    </source>
</evidence>
<dbReference type="Gene3D" id="1.10.287.110">
    <property type="entry name" value="DnaJ domain"/>
    <property type="match status" value="1"/>
</dbReference>
<organism evidence="6 7">
    <name type="scientific">Coccomyxa viridis</name>
    <dbReference type="NCBI Taxonomy" id="1274662"/>
    <lineage>
        <taxon>Eukaryota</taxon>
        <taxon>Viridiplantae</taxon>
        <taxon>Chlorophyta</taxon>
        <taxon>core chlorophytes</taxon>
        <taxon>Trebouxiophyceae</taxon>
        <taxon>Trebouxiophyceae incertae sedis</taxon>
        <taxon>Coccomyxaceae</taxon>
        <taxon>Coccomyxa</taxon>
    </lineage>
</organism>
<feature type="region of interest" description="Disordered" evidence="3">
    <location>
        <begin position="1402"/>
        <end position="1426"/>
    </location>
</feature>
<feature type="region of interest" description="Disordered" evidence="3">
    <location>
        <begin position="485"/>
        <end position="518"/>
    </location>
</feature>
<sequence length="3086" mass="324419">MGSHTCEADSSNAALAIISSEQQSGNELGVDDLTIASLTSTQSGIEHHMQQPEQSSEALTTNGGQHFAQGGQSLPVISPVSTLHCGEELSILQGRVIWTPAQQLPAAMVETGPFTSDRSANSLERLAGFSAPRAGIMPMQLCDLAASEHEARAAGAAARAARGISSEGAVAAASGRHAAFQRSASQELECLTPPHAQCGPTNSGQPAVQLHSQGGSNLQKPGDMTAPSSARLSPGNLPQGVRAKRPPSLQSVADAQPCPGSLECSEGCSEVPWWHLSPLSSALEDLPQHNLPDEVLLPGSAKAATMLQPHLRAAVEPAVEHSVQAPVQSSASEQTNLSEPPKKKARRARILKDGTLTMIVYGADEALKWQLRISKFFGAVRGVLGDRRLVQGQWGGSILDSVVGVFLTQNVSDALSSKAWMSLASTFPLPASQQDGIDSMDWGAVRTAPVEQVAEAIKCRGMQNKLSAGIQKMLNQIHTWGRKLPSQAKPQEQQKEESGRFMNASGSGDSPDSLGSLGSQTTQLTREIQGLLAAVRREPLAHGLDGRTNLRLHHELAPDTPGVAEALPKLPSLPSTLNASPEPDTAPSSCTLVPDSCAPDSHSNGPGLSTSPAQNVSPAHAGRSAVSLSSTTARAHPAAAQPLVDCTTETARPDCSISAAQPLLSCSVPSSSSDPDMAIVHEQLGSHDSAPGCASSDTETALSLDDMWDAAEKELSLDEVEYARFLRAVRDWGVSTHAPAAATQRPVQLRLSIHTHSAACLEQQSVRVRILVTENDGLMKYQAACCGPHSPQEEQSLAQHPLSLEWLRNVHIEKARQYLMDVAGLGRKSVACVLLLALRKKDFPVDVNVARICARLGWIPLDSEEAIEELDMYAPEAEVHKYLRSRLMHFDIDTLYELHYQMITLGKVFCTKRNPNCMACPLRHDCDYALAEGRHLEPGLVRAKKATPKKTRKSASESRAAMLTLPAATSDSMEGEAAVDGKQRTPSDMQSQVQQLLTGLAQSLQAQTNSQLPTAPSGWSIVGPAQPSALHQQAALPADGSWASFTADHAGQQAPAPTTVRAESGVPAEAAQPLLLSQPSTPAPGHAVDQGTVQCELPAEGLTSDTLSIDPVALRCEAAAIEVVAGKATSTQPPAQPSAGEVAVKAPGTACSSQPAVQPAAEQVCGGLGCSSGTISVDIVGLRSQAPAVCSSTTISVDIVGLASQVPAQLPAPSALGTDTGYPPAEGTPQQADTQQADMPQAEPQHVAAEATVEMVPGTPPAEHADPAPGQCHTAEARQAQQAASAPHPSATFARSISRRRGASPPASKCRADSAPLTLPKVSKCKTVGELQEICAPASLNAAVVVPIAEAEAETVYASAQSIMSTPALVSAVPPASEMRSSPPGTAPAAHCAAATAAAADAEAVSHRQGSQGRSAQQHAALQTQSPDETHIVREAQHMGGAPQKRQRSGEDEGSRKVARLEKALKQINADASSLLSSCGGSSLQTAVTRQQSRRRQPGRMLRGGQITHEAAVPALPGRVLNPLPEVEALLEIAATRVQLEGPRPGSMSASMGCQGRSGGGGGVSGQPAQPGAAEEQRAVPAEPPAAGRGPVQMPVTAAAAQAGPAQHAQQARPAVKGMRGSRELNTLLQAAAAMPTRSTSAIPLCDLAAGRTRAHTEVQPTTSGALPHISAAENPEPPRLKAALGPRKVKALSATMRQWDYSSGQPERSPSRRRAHSMVHFTGAADASDKAASCPPEPRRSKPVSGLRELLALGASLITSNHMPDQFQQVSGRTRAQSAAQPGAAGHARHQPAMKPSQSPNPRAAKGCRELHALRAQLPNLPPTSSQQNPRHAAEPLKSRREVKALRMDMPSSAIPAGRQDSGRAHPRPTPRRGIREVLALRSGAPSSVCMAHPARRSKQQPVRGLKRLRLRDADIPSADMTSGQQSVPQALQPKLASAASVAARSSSHTFAPCTRKLSAKSGKQDSRRALTTGHAKKGQYRDSAAHRTREDKAGHSKPSDGLPIGRRTRARGRQPSPRPSESSKRISSASNAPIKRQLQRGPAPAGDMSAMAQQAKGASRRVARRQAHLCTPARAAAGRGGHALQRTQQRLCKVPAKAARKTTHAAGPSNPGPSQQGQQGHATGLRKSKRASAGAGWQQIREQVQDPLRAAQRQQSASGEARAAQRVNTQPHAPQQGQRLLGKQSDAGQLLDRARGPSASVRLSAAEQASNPAMLKPRVSLGAEQLSAAPERATRWARPRRKAAEGVQRILDDVRRPWRTVQAEAGKRPLTTGETQMRPQKRGRWGRPAEGAGPAQPCAAAAGASSLGVEGRLQAHAVSRAASHSRWAVTAKQYPSGLWPAAQQPGSFSHAHIRQQRQFSPAATADCAVGPPSAGSLAAAALLSQQHRGVQHFLHLTASHQIADVSTLQGPLHSSPVAQGTSPGKQIRQRAQQLAGSQTPMGRASKLPGGGYKRKQLGLSQDGRSEGGIQGLQLSSNAELDQNEILMGILDRARDLQNCQLPQPESPAGGERLPERVLESAASVLQLASVGANNMAALGFDELLQGWGRRAIRKRFHELTMQVHPDKCSLPQADQAFSLLVKAQQVLSAHLDRLHNGPEAPEEAQPAAEAGPDVPPDHSTCKVFQAYQLPHSLAGELLGARYAATLRALLLLPLPRDCPEPGRSEVHQADAAAAAASHSSHLSSPPALQSSDHSAAVVPETAATPLESRGSAATPGAAATPMQHAQQGPRGPYAALSMAHGLPAPEAQPVMPAMAHDTTLASAQHPAAFSVVLPMEEHLSNSQHAGMEDVHEQGLHAIGTASASLPDRGINGGRCSAGKDERQARCAVLVPCCEAVHGRFPLNGTYFQTNEVFLDASSLDRPIVVPAADMEAWQQIPVYFGNNVASVCRGMTQSQVSAFFSRGRLCVRAYQPISGAPWPLPTWTSPGNGLLGAAPGPARKRRKTAAVLDAVFGAVAVLPPPVVSGASRVSTPEQPDLAQARGRTPFRRGPGRPSRSLLARHPIGRSSFTAATQRTKSGKVRQRLQAFPPIRKAEACGHCLHCLRPSLKKACITRRAEMLEAMHSTAATDCPKVFVQQMMQESIA</sequence>
<feature type="region of interest" description="Disordered" evidence="3">
    <location>
        <begin position="320"/>
        <end position="346"/>
    </location>
</feature>
<feature type="region of interest" description="Disordered" evidence="3">
    <location>
        <begin position="1852"/>
        <end position="1873"/>
    </location>
</feature>
<dbReference type="InterPro" id="IPR011257">
    <property type="entry name" value="DNA_glycosylase"/>
</dbReference>
<feature type="compositionally biased region" description="Gly residues" evidence="3">
    <location>
        <begin position="1556"/>
        <end position="1565"/>
    </location>
</feature>
<feature type="region of interest" description="Disordered" evidence="3">
    <location>
        <begin position="561"/>
        <end position="639"/>
    </location>
</feature>
<feature type="compositionally biased region" description="Polar residues" evidence="3">
    <location>
        <begin position="1769"/>
        <end position="1781"/>
    </location>
</feature>
<feature type="region of interest" description="Disordered" evidence="3">
    <location>
        <begin position="1257"/>
        <end position="1314"/>
    </location>
</feature>
<feature type="compositionally biased region" description="Low complexity" evidence="3">
    <location>
        <begin position="2710"/>
        <end position="2723"/>
    </location>
</feature>
<dbReference type="InterPro" id="IPR036869">
    <property type="entry name" value="J_dom_sf"/>
</dbReference>
<keyword evidence="1" id="KW-0479">Metal-binding</keyword>
<dbReference type="InterPro" id="IPR003651">
    <property type="entry name" value="Endonuclease3_FeS-loop_motif"/>
</dbReference>
<dbReference type="Gene3D" id="1.10.340.30">
    <property type="entry name" value="Hypothetical protein, domain 2"/>
    <property type="match status" value="1"/>
</dbReference>
<feature type="compositionally biased region" description="Low complexity" evidence="3">
    <location>
        <begin position="2599"/>
        <end position="2614"/>
    </location>
</feature>
<evidence type="ECO:0000256" key="1">
    <source>
        <dbReference type="ARBA" id="ARBA00022723"/>
    </source>
</evidence>
<feature type="region of interest" description="Disordered" evidence="3">
    <location>
        <begin position="2598"/>
        <end position="2621"/>
    </location>
</feature>
<feature type="compositionally biased region" description="Polar residues" evidence="3">
    <location>
        <begin position="1228"/>
        <end position="1238"/>
    </location>
</feature>
<feature type="region of interest" description="Disordered" evidence="3">
    <location>
        <begin position="1769"/>
        <end position="1806"/>
    </location>
</feature>
<feature type="region of interest" description="Disordered" evidence="3">
    <location>
        <begin position="1659"/>
        <end position="1681"/>
    </location>
</feature>
<feature type="region of interest" description="Disordered" evidence="3">
    <location>
        <begin position="1820"/>
        <end position="1839"/>
    </location>
</feature>
<dbReference type="SUPFAM" id="SSF48150">
    <property type="entry name" value="DNA-glycosylase"/>
    <property type="match status" value="2"/>
</dbReference>
<dbReference type="Pfam" id="PF15628">
    <property type="entry name" value="RRM_DME"/>
    <property type="match status" value="1"/>
</dbReference>
<feature type="compositionally biased region" description="Polar residues" evidence="3">
    <location>
        <begin position="51"/>
        <end position="64"/>
    </location>
</feature>
<comment type="caution">
    <text evidence="6">The sequence shown here is derived from an EMBL/GenBank/DDBJ whole genome shotgun (WGS) entry which is preliminary data.</text>
</comment>
<feature type="compositionally biased region" description="Polar residues" evidence="3">
    <location>
        <begin position="325"/>
        <end position="338"/>
    </location>
</feature>
<feature type="region of interest" description="Disordered" evidence="3">
    <location>
        <begin position="1947"/>
        <end position="2068"/>
    </location>
</feature>
<evidence type="ECO:0000259" key="5">
    <source>
        <dbReference type="Pfam" id="PF15628"/>
    </source>
</evidence>
<dbReference type="InterPro" id="IPR044811">
    <property type="entry name" value="DME/ROS1"/>
</dbReference>
<feature type="region of interest" description="Disordered" evidence="3">
    <location>
        <begin position="1696"/>
        <end position="1746"/>
    </location>
</feature>
<feature type="region of interest" description="Disordered" evidence="3">
    <location>
        <begin position="943"/>
        <end position="963"/>
    </location>
</feature>
<dbReference type="InterPro" id="IPR001623">
    <property type="entry name" value="DnaJ_domain"/>
</dbReference>
<feature type="compositionally biased region" description="Polar residues" evidence="3">
    <location>
        <begin position="199"/>
        <end position="219"/>
    </location>
</feature>
<dbReference type="GO" id="GO:0051539">
    <property type="term" value="F:4 iron, 4 sulfur cluster binding"/>
    <property type="evidence" value="ECO:0007669"/>
    <property type="project" value="InterPro"/>
</dbReference>
<dbReference type="SUPFAM" id="SSF46565">
    <property type="entry name" value="Chaperone J-domain"/>
    <property type="match status" value="1"/>
</dbReference>
<protein>
    <recommendedName>
        <fullName evidence="8">HhH-GPD domain-containing protein</fullName>
    </recommendedName>
</protein>
<accession>A0AAV1HYX6</accession>
<feature type="compositionally biased region" description="Low complexity" evidence="3">
    <location>
        <begin position="2290"/>
        <end position="2300"/>
    </location>
</feature>
<dbReference type="GO" id="GO:0019104">
    <property type="term" value="F:DNA N-glycosylase activity"/>
    <property type="evidence" value="ECO:0007669"/>
    <property type="project" value="InterPro"/>
</dbReference>
<feature type="compositionally biased region" description="Low complexity" evidence="3">
    <location>
        <begin position="2109"/>
        <end position="2122"/>
    </location>
</feature>
<feature type="region of interest" description="Disordered" evidence="3">
    <location>
        <begin position="2095"/>
        <end position="2220"/>
    </location>
</feature>
<feature type="compositionally biased region" description="Low complexity" evidence="3">
    <location>
        <begin position="2671"/>
        <end position="2693"/>
    </location>
</feature>
<feature type="compositionally biased region" description="Basic residues" evidence="3">
    <location>
        <begin position="1895"/>
        <end position="1911"/>
    </location>
</feature>
<feature type="region of interest" description="Disordered" evidence="3">
    <location>
        <begin position="192"/>
        <end position="254"/>
    </location>
</feature>
<dbReference type="InterPro" id="IPR028925">
    <property type="entry name" value="RRM_DME"/>
</dbReference>
<feature type="compositionally biased region" description="Basic and acidic residues" evidence="3">
    <location>
        <begin position="1981"/>
        <end position="2000"/>
    </location>
</feature>
<dbReference type="GO" id="GO:0141166">
    <property type="term" value="P:chromosomal 5-methylcytosine DNA demethylation pathway"/>
    <property type="evidence" value="ECO:0007669"/>
    <property type="project" value="InterPro"/>
</dbReference>
<dbReference type="EMBL" id="CAUYUE010000004">
    <property type="protein sequence ID" value="CAK0764480.1"/>
    <property type="molecule type" value="Genomic_DNA"/>
</dbReference>
<feature type="compositionally biased region" description="Low complexity" evidence="3">
    <location>
        <begin position="1273"/>
        <end position="1292"/>
    </location>
</feature>
<feature type="region of interest" description="Disordered" evidence="3">
    <location>
        <begin position="2663"/>
        <end position="2739"/>
    </location>
</feature>
<dbReference type="CDD" id="cd06257">
    <property type="entry name" value="DnaJ"/>
    <property type="match status" value="1"/>
</dbReference>
<feature type="compositionally biased region" description="Basic and acidic residues" evidence="3">
    <location>
        <begin position="1448"/>
        <end position="1457"/>
    </location>
</feature>